<proteinExistence type="predicted"/>
<evidence type="ECO:0000313" key="1">
    <source>
        <dbReference type="EMBL" id="ALT69145.1"/>
    </source>
</evidence>
<dbReference type="AlphaFoldDB" id="A0A0U3DRW3"/>
<accession>A0A0U3DRW3</accession>
<dbReference type="GeneID" id="26736313"/>
<reference evidence="1 2" key="1">
    <citation type="submission" date="2015-04" db="EMBL/GenBank/DDBJ databases">
        <title>The complete genome sequence of the rumen methanogen Methanobrevibacter millerae SM9.</title>
        <authorList>
            <person name="Leahy S.C."/>
            <person name="Kelly W.J."/>
            <person name="Pacheco D.M."/>
            <person name="Li D."/>
            <person name="Altermann E."/>
            <person name="Attwood G.T."/>
        </authorList>
    </citation>
    <scope>NUCLEOTIDE SEQUENCE [LARGE SCALE GENOMIC DNA]</scope>
    <source>
        <strain evidence="1 2">SM9</strain>
    </source>
</reference>
<dbReference type="OrthoDB" id="7592at2157"/>
<protein>
    <recommendedName>
        <fullName evidence="3">TIGR00266 family protein</fullName>
    </recommendedName>
</protein>
<dbReference type="RefSeq" id="WP_058739399.1">
    <property type="nucleotide sequence ID" value="NZ_CP011266.1"/>
</dbReference>
<sequence>MEYEIKGGAFPIVVCKLQKGERMKDESGSMAFMSSGVKMDTNTGGGVLKGLGRAISGNSFFINTFVAEKDNQEIGFASNFPGKVIPIKLDGANSIIGQKRSFLASEDSVEIDMYFQKNLGTGIFGGEGFILQKFTGNGMLFLEIDGEVIERYLEPGEVLFVDQGHIAAMDESIDFDIERIKGAKNWLFGGEGVFFAKLVGPGRVWVQTMPITKLAQALIPMLPTKK</sequence>
<gene>
    <name evidence="1" type="ORF">sm9_1364</name>
</gene>
<dbReference type="PANTHER" id="PTHR43657:SF1">
    <property type="entry name" value="ALTERED INHERITANCE OF MITOCHONDRIA PROTEIN 24, MITOCHONDRIAL"/>
    <property type="match status" value="1"/>
</dbReference>
<dbReference type="Gene3D" id="3.60.160.10">
    <property type="entry name" value="Mitochondrial biogenesis AIM24"/>
    <property type="match status" value="1"/>
</dbReference>
<dbReference type="NCBIfam" id="TIGR00266">
    <property type="entry name" value="TIGR00266 family protein"/>
    <property type="match status" value="1"/>
</dbReference>
<keyword evidence="2" id="KW-1185">Reference proteome</keyword>
<dbReference type="Pfam" id="PF01987">
    <property type="entry name" value="AIM24"/>
    <property type="match status" value="1"/>
</dbReference>
<dbReference type="EMBL" id="CP011266">
    <property type="protein sequence ID" value="ALT69145.1"/>
    <property type="molecule type" value="Genomic_DNA"/>
</dbReference>
<dbReference type="InterPro" id="IPR002838">
    <property type="entry name" value="AIM24"/>
</dbReference>
<dbReference type="InterPro" id="IPR036983">
    <property type="entry name" value="AIM24_sf"/>
</dbReference>
<organism evidence="1 2">
    <name type="scientific">Methanobrevibacter millerae</name>
    <dbReference type="NCBI Taxonomy" id="230361"/>
    <lineage>
        <taxon>Archaea</taxon>
        <taxon>Methanobacteriati</taxon>
        <taxon>Methanobacteriota</taxon>
        <taxon>Methanomada group</taxon>
        <taxon>Methanobacteria</taxon>
        <taxon>Methanobacteriales</taxon>
        <taxon>Methanobacteriaceae</taxon>
        <taxon>Methanobrevibacter</taxon>
    </lineage>
</organism>
<evidence type="ECO:0000313" key="2">
    <source>
        <dbReference type="Proteomes" id="UP000067738"/>
    </source>
</evidence>
<name>A0A0U3DRW3_9EURY</name>
<dbReference type="KEGG" id="mmil:sm9_1364"/>
<dbReference type="Proteomes" id="UP000067738">
    <property type="component" value="Chromosome"/>
</dbReference>
<dbReference type="InterPro" id="IPR016031">
    <property type="entry name" value="Trp_RNA-bd_attenuator-like_dom"/>
</dbReference>
<dbReference type="SUPFAM" id="SSF51219">
    <property type="entry name" value="TRAP-like"/>
    <property type="match status" value="1"/>
</dbReference>
<dbReference type="PATRIC" id="fig|230361.4.peg.1408"/>
<dbReference type="PANTHER" id="PTHR43657">
    <property type="entry name" value="TRYPTOPHAN RNA-BINDING ATTENUATOR PROTEIN-LIKE PROTEIN"/>
    <property type="match status" value="1"/>
</dbReference>
<evidence type="ECO:0008006" key="3">
    <source>
        <dbReference type="Google" id="ProtNLM"/>
    </source>
</evidence>